<keyword evidence="1" id="KW-0812">Transmembrane</keyword>
<keyword evidence="1" id="KW-0472">Membrane</keyword>
<dbReference type="AlphaFoldDB" id="W1WH23"/>
<proteinExistence type="predicted"/>
<comment type="caution">
    <text evidence="2">The sequence shown here is derived from an EMBL/GenBank/DDBJ whole genome shotgun (WGS) entry which is preliminary data.</text>
</comment>
<dbReference type="EMBL" id="AZMM01019003">
    <property type="protein sequence ID" value="ETJ15714.1"/>
    <property type="molecule type" value="Genomic_DNA"/>
</dbReference>
<organism evidence="2">
    <name type="scientific">human gut metagenome</name>
    <dbReference type="NCBI Taxonomy" id="408170"/>
    <lineage>
        <taxon>unclassified sequences</taxon>
        <taxon>metagenomes</taxon>
        <taxon>organismal metagenomes</taxon>
    </lineage>
</organism>
<feature type="non-terminal residue" evidence="2">
    <location>
        <position position="51"/>
    </location>
</feature>
<keyword evidence="1" id="KW-1133">Transmembrane helix</keyword>
<reference evidence="2" key="1">
    <citation type="submission" date="2013-12" db="EMBL/GenBank/DDBJ databases">
        <title>A Varibaculum cambriense genome reconstructed from a premature infant gut community with otherwise low bacterial novelty that shifts toward anaerobic metabolism during the third week of life.</title>
        <authorList>
            <person name="Brown C.T."/>
            <person name="Sharon I."/>
            <person name="Thomas B.C."/>
            <person name="Castelle C.J."/>
            <person name="Morowitz M.J."/>
            <person name="Banfield J.F."/>
        </authorList>
    </citation>
    <scope>NUCLEOTIDE SEQUENCE</scope>
</reference>
<protein>
    <submittedName>
        <fullName evidence="2">Uncharacterized protein</fullName>
    </submittedName>
</protein>
<evidence type="ECO:0000313" key="2">
    <source>
        <dbReference type="EMBL" id="ETJ15714.1"/>
    </source>
</evidence>
<evidence type="ECO:0000256" key="1">
    <source>
        <dbReference type="SAM" id="Phobius"/>
    </source>
</evidence>
<name>W1WH23_9ZZZZ</name>
<sequence>MKLKEAIKEINNLDERSIDLAIILTVAFSFVKFSVTSAVLSCPVWVTPSST</sequence>
<gene>
    <name evidence="2" type="ORF">Q604_UNBc4C00222G0001</name>
</gene>
<accession>W1WH23</accession>
<feature type="transmembrane region" description="Helical" evidence="1">
    <location>
        <begin position="20"/>
        <end position="46"/>
    </location>
</feature>